<comment type="caution">
    <text evidence="7">The sequence shown here is derived from an EMBL/GenBank/DDBJ whole genome shotgun (WGS) entry which is preliminary data.</text>
</comment>
<gene>
    <name evidence="7" type="ORF">H8S64_09350</name>
</gene>
<dbReference type="PROSITE" id="PS51352">
    <property type="entry name" value="THIOREDOXIN_2"/>
    <property type="match status" value="1"/>
</dbReference>
<keyword evidence="8" id="KW-1185">Reference proteome</keyword>
<name>A0ABR7D045_9BACT</name>
<keyword evidence="3" id="KW-1015">Disulfide bond</keyword>
<keyword evidence="5" id="KW-0732">Signal</keyword>
<dbReference type="Proteomes" id="UP000646484">
    <property type="component" value="Unassembled WGS sequence"/>
</dbReference>
<reference evidence="7 8" key="1">
    <citation type="submission" date="2020-08" db="EMBL/GenBank/DDBJ databases">
        <title>Genome public.</title>
        <authorList>
            <person name="Liu C."/>
            <person name="Sun Q."/>
        </authorList>
    </citation>
    <scope>NUCLEOTIDE SEQUENCE [LARGE SCALE GENOMIC DNA]</scope>
    <source>
        <strain evidence="7 8">NSJ-56</strain>
    </source>
</reference>
<evidence type="ECO:0000256" key="4">
    <source>
        <dbReference type="ARBA" id="ARBA00023284"/>
    </source>
</evidence>
<evidence type="ECO:0000259" key="6">
    <source>
        <dbReference type="PROSITE" id="PS51352"/>
    </source>
</evidence>
<dbReference type="InterPro" id="IPR036249">
    <property type="entry name" value="Thioredoxin-like_sf"/>
</dbReference>
<sequence>MKKLLLVFVGLLCSVVIFAQTNFQELSLEKAREQAKTENKPIFLDCYTSWCGPCKMMANNVFTLEAAGDYFNKNFVCVKIDMEKGEGPAIGKQYGVDAYPTFLIINADGKLMHKLVGAMSLEELIENVECGLKASSIAEYETLYQSGKLDKTEQMAYWKLLSISGEVVKAQTVGDDLWGKLSEKDKLNPTYWALLRSRATTIEGEEMKFVCANREYFEKEVGKEEVGKLIYNSFITELNMMIVYQLPAKKYEKVPVIKDLLKNNDVPRKEALLKITELAEARGNYDERAYLDILDANLDIWDDSEKRTIFEAAKLFISLANGKEHTRMLGDIALRAQETVKDEVVKEGIIKIGLTSRRVSGKDGVYWEDLASLKEVMERALLESRYVFLYFHNDGQTSKLINEKLFSSKEVGDYLNKFFINYKIHVGEGDGARIARKYGVIVPNVVVMIDKYGDVRHRVSNLMQGDFIERMSETFDDNKAVGELETRYAMGERSPEFMVKYLMALAKISSPRTSLVAVELFALLDDEQRVSPEFWMLYHPQFSMISSDMKNYLFSNIQEFREKSGVEKVDELVAYQINSDLNQVLYNAKARTTAEDIDRTIQFIKQNKLQNSGQLIGLANIVKLFKNKVCSVKEYKKASKGMKPEEIPFADLYANVLAMEPGRTEEWNAWGKEIVDSLSDPKYIQWYKQFLNLK</sequence>
<dbReference type="PANTHER" id="PTHR45663">
    <property type="entry name" value="GEO12009P1"/>
    <property type="match status" value="1"/>
</dbReference>
<evidence type="ECO:0000256" key="5">
    <source>
        <dbReference type="SAM" id="SignalP"/>
    </source>
</evidence>
<feature type="signal peptide" evidence="5">
    <location>
        <begin position="1"/>
        <end position="19"/>
    </location>
</feature>
<dbReference type="Pfam" id="PF00085">
    <property type="entry name" value="Thioredoxin"/>
    <property type="match status" value="1"/>
</dbReference>
<proteinExistence type="predicted"/>
<dbReference type="InterPro" id="IPR013766">
    <property type="entry name" value="Thioredoxin_domain"/>
</dbReference>
<dbReference type="EMBL" id="JACOOH010000004">
    <property type="protein sequence ID" value="MBC5621303.1"/>
    <property type="molecule type" value="Genomic_DNA"/>
</dbReference>
<protein>
    <submittedName>
        <fullName evidence="7">Thioredoxin family protein</fullName>
    </submittedName>
</protein>
<dbReference type="CDD" id="cd02947">
    <property type="entry name" value="TRX_family"/>
    <property type="match status" value="1"/>
</dbReference>
<evidence type="ECO:0000256" key="1">
    <source>
        <dbReference type="ARBA" id="ARBA00022448"/>
    </source>
</evidence>
<dbReference type="SUPFAM" id="SSF52833">
    <property type="entry name" value="Thioredoxin-like"/>
    <property type="match status" value="2"/>
</dbReference>
<keyword evidence="2" id="KW-0249">Electron transport</keyword>
<keyword evidence="1" id="KW-0813">Transport</keyword>
<evidence type="ECO:0000313" key="7">
    <source>
        <dbReference type="EMBL" id="MBC5621303.1"/>
    </source>
</evidence>
<evidence type="ECO:0000313" key="8">
    <source>
        <dbReference type="Proteomes" id="UP000646484"/>
    </source>
</evidence>
<keyword evidence="4" id="KW-0676">Redox-active center</keyword>
<dbReference type="PANTHER" id="PTHR45663:SF11">
    <property type="entry name" value="GEO12009P1"/>
    <property type="match status" value="1"/>
</dbReference>
<accession>A0ABR7D045</accession>
<dbReference type="Gene3D" id="3.40.30.10">
    <property type="entry name" value="Glutaredoxin"/>
    <property type="match status" value="2"/>
</dbReference>
<dbReference type="PROSITE" id="PS00194">
    <property type="entry name" value="THIOREDOXIN_1"/>
    <property type="match status" value="1"/>
</dbReference>
<feature type="domain" description="Thioredoxin" evidence="6">
    <location>
        <begin position="7"/>
        <end position="133"/>
    </location>
</feature>
<feature type="chain" id="PRO_5045124753" evidence="5">
    <location>
        <begin position="20"/>
        <end position="694"/>
    </location>
</feature>
<evidence type="ECO:0000256" key="2">
    <source>
        <dbReference type="ARBA" id="ARBA00022982"/>
    </source>
</evidence>
<organism evidence="7 8">
    <name type="scientific">Butyricimonas hominis</name>
    <dbReference type="NCBI Taxonomy" id="2763032"/>
    <lineage>
        <taxon>Bacteria</taxon>
        <taxon>Pseudomonadati</taxon>
        <taxon>Bacteroidota</taxon>
        <taxon>Bacteroidia</taxon>
        <taxon>Bacteroidales</taxon>
        <taxon>Odoribacteraceae</taxon>
        <taxon>Butyricimonas</taxon>
    </lineage>
</organism>
<dbReference type="InterPro" id="IPR017937">
    <property type="entry name" value="Thioredoxin_CS"/>
</dbReference>
<evidence type="ECO:0000256" key="3">
    <source>
        <dbReference type="ARBA" id="ARBA00023157"/>
    </source>
</evidence>
<dbReference type="RefSeq" id="WP_186975866.1">
    <property type="nucleotide sequence ID" value="NZ_JACOOH010000004.1"/>
</dbReference>